<proteinExistence type="predicted"/>
<name>A0A4Z0F468_9GAMM</name>
<dbReference type="OrthoDB" id="654524at2"/>
<dbReference type="Pfam" id="PF18299">
    <property type="entry name" value="R2K_2"/>
    <property type="match status" value="1"/>
</dbReference>
<dbReference type="Proteomes" id="UP000297890">
    <property type="component" value="Unassembled WGS sequence"/>
</dbReference>
<feature type="domain" description="ATP-grasp" evidence="1">
    <location>
        <begin position="22"/>
        <end position="158"/>
    </location>
</feature>
<comment type="caution">
    <text evidence="2">The sequence shown here is derived from an EMBL/GenBank/DDBJ whole genome shotgun (WGS) entry which is preliminary data.</text>
</comment>
<accession>A0A4Z0F468</accession>
<gene>
    <name evidence="2" type="ORF">E4680_13755</name>
</gene>
<evidence type="ECO:0000313" key="3">
    <source>
        <dbReference type="Proteomes" id="UP000297890"/>
    </source>
</evidence>
<evidence type="ECO:0000313" key="2">
    <source>
        <dbReference type="EMBL" id="TFZ80715.1"/>
    </source>
</evidence>
<dbReference type="EMBL" id="SRIO01000054">
    <property type="protein sequence ID" value="TFZ80715.1"/>
    <property type="molecule type" value="Genomic_DNA"/>
</dbReference>
<dbReference type="RefSeq" id="WP_135282996.1">
    <property type="nucleotide sequence ID" value="NZ_SRIO01000054.1"/>
</dbReference>
<sequence length="189" mass="21421">SLETQGVIPPKHIDYPDCLHPYLHRRIKKTEMRYASPDSWVKPANGKVFEPGLVKDVMDTPWSYQYEPVWESEAVEWLCEYRYYICEGMVTMVERYDPDGADDAPKPDEAVVGRMVADYAVSRQAPAGFSMDIGVLSTGQTALVEVNDGYALGLYGTITTAKSKIYLDLLEKRYLQIARLSRRLAMGIK</sequence>
<dbReference type="AlphaFoldDB" id="A0A4Z0F468"/>
<keyword evidence="3" id="KW-1185">Reference proteome</keyword>
<evidence type="ECO:0000259" key="1">
    <source>
        <dbReference type="Pfam" id="PF18299"/>
    </source>
</evidence>
<protein>
    <submittedName>
        <fullName evidence="2">DUF4343 domain-containing protein</fullName>
    </submittedName>
</protein>
<dbReference type="InterPro" id="IPR041261">
    <property type="entry name" value="R2K_2"/>
</dbReference>
<organism evidence="2 3">
    <name type="scientific">Candidatus Macondimonas diazotrophica</name>
    <dbReference type="NCBI Taxonomy" id="2305248"/>
    <lineage>
        <taxon>Bacteria</taxon>
        <taxon>Pseudomonadati</taxon>
        <taxon>Pseudomonadota</taxon>
        <taxon>Gammaproteobacteria</taxon>
        <taxon>Chromatiales</taxon>
        <taxon>Ectothiorhodospiraceae</taxon>
        <taxon>Candidatus Macondimonas</taxon>
    </lineage>
</organism>
<reference evidence="2 3" key="1">
    <citation type="journal article" date="2019" name="ISME J.">
        <title>Candidatus Macondimonas diazotrophica, a novel gammaproteobacterial genus dominating crude-oil-contaminated coastal sediments.</title>
        <authorList>
            <person name="Karthikeyan S."/>
            <person name="Konstantinidis K."/>
        </authorList>
    </citation>
    <scope>NUCLEOTIDE SEQUENCE [LARGE SCALE GENOMIC DNA]</scope>
    <source>
        <strain evidence="2 3">KTK01</strain>
    </source>
</reference>
<feature type="non-terminal residue" evidence="2">
    <location>
        <position position="1"/>
    </location>
</feature>